<keyword evidence="7" id="KW-1185">Reference proteome</keyword>
<evidence type="ECO:0000313" key="6">
    <source>
        <dbReference type="EMBL" id="BDG06104.1"/>
    </source>
</evidence>
<dbReference type="PANTHER" id="PTHR30097">
    <property type="entry name" value="CATION EFFLUX SYSTEM PROTEIN CUSB"/>
    <property type="match status" value="1"/>
</dbReference>
<feature type="signal peptide" evidence="4">
    <location>
        <begin position="1"/>
        <end position="20"/>
    </location>
</feature>
<name>A0ABN6N2G5_9BACT</name>
<dbReference type="Pfam" id="PF19335">
    <property type="entry name" value="HMBD"/>
    <property type="match status" value="1"/>
</dbReference>
<dbReference type="SUPFAM" id="SSF111369">
    <property type="entry name" value="HlyD-like secretion proteins"/>
    <property type="match status" value="1"/>
</dbReference>
<dbReference type="Gene3D" id="2.40.30.170">
    <property type="match status" value="1"/>
</dbReference>
<dbReference type="NCBIfam" id="TIGR01730">
    <property type="entry name" value="RND_mfp"/>
    <property type="match status" value="1"/>
</dbReference>
<dbReference type="RefSeq" id="WP_248355410.1">
    <property type="nucleotide sequence ID" value="NZ_AP025591.1"/>
</dbReference>
<feature type="domain" description="TRASH" evidence="5">
    <location>
        <begin position="427"/>
        <end position="468"/>
    </location>
</feature>
<dbReference type="Proteomes" id="UP001162891">
    <property type="component" value="Chromosome"/>
</dbReference>
<dbReference type="InterPro" id="IPR051909">
    <property type="entry name" value="MFP_Cation_Efflux"/>
</dbReference>
<accession>A0ABN6N2G5</accession>
<dbReference type="Pfam" id="PF25954">
    <property type="entry name" value="Beta-barrel_RND_2"/>
    <property type="match status" value="1"/>
</dbReference>
<comment type="similarity">
    <text evidence="1">Belongs to the membrane fusion protein (MFP) (TC 8.A.1) family.</text>
</comment>
<dbReference type="InterPro" id="IPR006143">
    <property type="entry name" value="RND_pump_MFP"/>
</dbReference>
<evidence type="ECO:0000256" key="4">
    <source>
        <dbReference type="SAM" id="SignalP"/>
    </source>
</evidence>
<dbReference type="InterPro" id="IPR058792">
    <property type="entry name" value="Beta-barrel_RND_2"/>
</dbReference>
<evidence type="ECO:0000256" key="3">
    <source>
        <dbReference type="SAM" id="MobiDB-lite"/>
    </source>
</evidence>
<dbReference type="InterPro" id="IPR007029">
    <property type="entry name" value="YHS_dom"/>
</dbReference>
<dbReference type="Gene3D" id="1.10.620.20">
    <property type="entry name" value="Ribonucleotide Reductase, subunit A"/>
    <property type="match status" value="1"/>
</dbReference>
<dbReference type="Pfam" id="PF25975">
    <property type="entry name" value="CzcB_C"/>
    <property type="match status" value="1"/>
</dbReference>
<sequence>MNKASTLALSSILVAGGFLAGRSLPGSAAATAPGARKVLYWVDPMHPAYRSDRPGTAPDCGMQLEPVFADGGPAPGAAAALRPAGTVTMGAELRQLQGVRVGTVERAPGAQGLRLLGRVVPDETRVYTVNAAMEGSLRALSGVTTGSFVRKDEWLGSFFSADIRTPLQAYITALDVQDQDPLARARNGVSVAAGTSASRSAQFSVERLRGMGMSSRQIEELRRTRDIPLTIDIRSPADGLVLARNASPGQKFEKGAEWFRIANLERVWIVADLLERDAALVKPGAKARVAFPGEPASLTGTVSAVPPWFDPASRTLKLRLEVENRGAALRPDMFVDVELAGERPAATTVPVDALVDAGLRKTVFVERGEGTYEPRRVETGWRSGDRVEIVRGLDPGERIVVSGTFLVDSESQLRSAAAGVHGAAATDPVCGMEVDEARARAAGNVVEHDGKRWSFCSETCRTRFQATPERWATGGAGAEPGRDAVTARSVREGGR</sequence>
<dbReference type="SMART" id="SM00746">
    <property type="entry name" value="TRASH"/>
    <property type="match status" value="1"/>
</dbReference>
<dbReference type="EMBL" id="AP025591">
    <property type="protein sequence ID" value="BDG06104.1"/>
    <property type="molecule type" value="Genomic_DNA"/>
</dbReference>
<protein>
    <submittedName>
        <fullName evidence="6">RND transporter</fullName>
    </submittedName>
</protein>
<feature type="chain" id="PRO_5046176511" evidence="4">
    <location>
        <begin position="21"/>
        <end position="495"/>
    </location>
</feature>
<dbReference type="Pfam" id="PF04945">
    <property type="entry name" value="YHS"/>
    <property type="match status" value="1"/>
</dbReference>
<dbReference type="InterPro" id="IPR058649">
    <property type="entry name" value="CzcB_C"/>
</dbReference>
<gene>
    <name evidence="6" type="ORF">AMOR_51000</name>
</gene>
<dbReference type="InterPro" id="IPR045800">
    <property type="entry name" value="HMBD"/>
</dbReference>
<dbReference type="InterPro" id="IPR009078">
    <property type="entry name" value="Ferritin-like_SF"/>
</dbReference>
<evidence type="ECO:0000259" key="5">
    <source>
        <dbReference type="SMART" id="SM00746"/>
    </source>
</evidence>
<dbReference type="Gene3D" id="2.40.420.20">
    <property type="match status" value="1"/>
</dbReference>
<keyword evidence="4" id="KW-0732">Signal</keyword>
<reference evidence="7" key="1">
    <citation type="journal article" date="2022" name="Int. J. Syst. Evol. Microbiol.">
        <title>Anaeromyxobacter oryzae sp. nov., Anaeromyxobacter diazotrophicus sp. nov. and Anaeromyxobacter paludicola sp. nov., isolated from paddy soils.</title>
        <authorList>
            <person name="Itoh H."/>
            <person name="Xu Z."/>
            <person name="Mise K."/>
            <person name="Masuda Y."/>
            <person name="Ushijima N."/>
            <person name="Hayakawa C."/>
            <person name="Shiratori Y."/>
            <person name="Senoo K."/>
        </authorList>
    </citation>
    <scope>NUCLEOTIDE SEQUENCE [LARGE SCALE GENOMIC DNA]</scope>
    <source>
        <strain evidence="7">Red232</strain>
    </source>
</reference>
<feature type="region of interest" description="Disordered" evidence="3">
    <location>
        <begin position="471"/>
        <end position="495"/>
    </location>
</feature>
<evidence type="ECO:0000313" key="7">
    <source>
        <dbReference type="Proteomes" id="UP001162891"/>
    </source>
</evidence>
<dbReference type="InterPro" id="IPR011017">
    <property type="entry name" value="TRASH_dom"/>
</dbReference>
<dbReference type="SUPFAM" id="SSF47240">
    <property type="entry name" value="Ferritin-like"/>
    <property type="match status" value="1"/>
</dbReference>
<dbReference type="InterPro" id="IPR012348">
    <property type="entry name" value="RNR-like"/>
</dbReference>
<evidence type="ECO:0000256" key="2">
    <source>
        <dbReference type="ARBA" id="ARBA00022448"/>
    </source>
</evidence>
<organism evidence="6 7">
    <name type="scientific">Anaeromyxobacter oryzae</name>
    <dbReference type="NCBI Taxonomy" id="2918170"/>
    <lineage>
        <taxon>Bacteria</taxon>
        <taxon>Pseudomonadati</taxon>
        <taxon>Myxococcota</taxon>
        <taxon>Myxococcia</taxon>
        <taxon>Myxococcales</taxon>
        <taxon>Cystobacterineae</taxon>
        <taxon>Anaeromyxobacteraceae</taxon>
        <taxon>Anaeromyxobacter</taxon>
    </lineage>
</organism>
<keyword evidence="2" id="KW-0813">Transport</keyword>
<dbReference type="PANTHER" id="PTHR30097:SF4">
    <property type="entry name" value="SLR6042 PROTEIN"/>
    <property type="match status" value="1"/>
</dbReference>
<proteinExistence type="inferred from homology"/>
<evidence type="ECO:0000256" key="1">
    <source>
        <dbReference type="ARBA" id="ARBA00009477"/>
    </source>
</evidence>